<dbReference type="PROSITE" id="PS50102">
    <property type="entry name" value="RRM"/>
    <property type="match status" value="1"/>
</dbReference>
<dbReference type="CDD" id="cd00590">
    <property type="entry name" value="RRM_SF"/>
    <property type="match status" value="1"/>
</dbReference>
<comment type="caution">
    <text evidence="6">The sequence shown here is derived from an EMBL/GenBank/DDBJ whole genome shotgun (WGS) entry which is preliminary data.</text>
</comment>
<dbReference type="EMBL" id="MU858055">
    <property type="protein sequence ID" value="KAK4218108.1"/>
    <property type="molecule type" value="Genomic_DNA"/>
</dbReference>
<evidence type="ECO:0000313" key="7">
    <source>
        <dbReference type="Proteomes" id="UP001301769"/>
    </source>
</evidence>
<dbReference type="GO" id="GO:0016579">
    <property type="term" value="P:protein deubiquitination"/>
    <property type="evidence" value="ECO:0007669"/>
    <property type="project" value="TreeGrafter"/>
</dbReference>
<dbReference type="PROSITE" id="PS50177">
    <property type="entry name" value="NTF2_DOMAIN"/>
    <property type="match status" value="1"/>
</dbReference>
<reference evidence="6" key="1">
    <citation type="journal article" date="2023" name="Mol. Phylogenet. Evol.">
        <title>Genome-scale phylogeny and comparative genomics of the fungal order Sordariales.</title>
        <authorList>
            <person name="Hensen N."/>
            <person name="Bonometti L."/>
            <person name="Westerberg I."/>
            <person name="Brannstrom I.O."/>
            <person name="Guillou S."/>
            <person name="Cros-Aarteil S."/>
            <person name="Calhoun S."/>
            <person name="Haridas S."/>
            <person name="Kuo A."/>
            <person name="Mondo S."/>
            <person name="Pangilinan J."/>
            <person name="Riley R."/>
            <person name="LaButti K."/>
            <person name="Andreopoulos B."/>
            <person name="Lipzen A."/>
            <person name="Chen C."/>
            <person name="Yan M."/>
            <person name="Daum C."/>
            <person name="Ng V."/>
            <person name="Clum A."/>
            <person name="Steindorff A."/>
            <person name="Ohm R.A."/>
            <person name="Martin F."/>
            <person name="Silar P."/>
            <person name="Natvig D.O."/>
            <person name="Lalanne C."/>
            <person name="Gautier V."/>
            <person name="Ament-Velasquez S.L."/>
            <person name="Kruys A."/>
            <person name="Hutchinson M.I."/>
            <person name="Powell A.J."/>
            <person name="Barry K."/>
            <person name="Miller A.N."/>
            <person name="Grigoriev I.V."/>
            <person name="Debuchy R."/>
            <person name="Gladieux P."/>
            <person name="Hiltunen Thoren M."/>
            <person name="Johannesson H."/>
        </authorList>
    </citation>
    <scope>NUCLEOTIDE SEQUENCE</scope>
    <source>
        <strain evidence="6">PSN293</strain>
    </source>
</reference>
<dbReference type="InterPro" id="IPR018222">
    <property type="entry name" value="Nuclear_transport_factor_2_euk"/>
</dbReference>
<feature type="region of interest" description="Disordered" evidence="3">
    <location>
        <begin position="324"/>
        <end position="389"/>
    </location>
</feature>
<dbReference type="InterPro" id="IPR002075">
    <property type="entry name" value="NTF2_dom"/>
</dbReference>
<dbReference type="InterPro" id="IPR012677">
    <property type="entry name" value="Nucleotide-bd_a/b_plait_sf"/>
</dbReference>
<feature type="compositionally biased region" description="Basic and acidic residues" evidence="3">
    <location>
        <begin position="272"/>
        <end position="281"/>
    </location>
</feature>
<evidence type="ECO:0000313" key="6">
    <source>
        <dbReference type="EMBL" id="KAK4218108.1"/>
    </source>
</evidence>
<dbReference type="FunFam" id="3.10.450.50:FF:000003">
    <property type="entry name" value="Nuclear transport factor 2 family protein"/>
    <property type="match status" value="1"/>
</dbReference>
<feature type="domain" description="NTF2" evidence="5">
    <location>
        <begin position="43"/>
        <end position="158"/>
    </location>
</feature>
<evidence type="ECO:0000259" key="4">
    <source>
        <dbReference type="PROSITE" id="PS50102"/>
    </source>
</evidence>
<reference evidence="6" key="2">
    <citation type="submission" date="2023-05" db="EMBL/GenBank/DDBJ databases">
        <authorList>
            <consortium name="Lawrence Berkeley National Laboratory"/>
            <person name="Steindorff A."/>
            <person name="Hensen N."/>
            <person name="Bonometti L."/>
            <person name="Westerberg I."/>
            <person name="Brannstrom I.O."/>
            <person name="Guillou S."/>
            <person name="Cros-Aarteil S."/>
            <person name="Calhoun S."/>
            <person name="Haridas S."/>
            <person name="Kuo A."/>
            <person name="Mondo S."/>
            <person name="Pangilinan J."/>
            <person name="Riley R."/>
            <person name="Labutti K."/>
            <person name="Andreopoulos B."/>
            <person name="Lipzen A."/>
            <person name="Chen C."/>
            <person name="Yanf M."/>
            <person name="Daum C."/>
            <person name="Ng V."/>
            <person name="Clum A."/>
            <person name="Ohm R."/>
            <person name="Martin F."/>
            <person name="Silar P."/>
            <person name="Natvig D."/>
            <person name="Lalanne C."/>
            <person name="Gautier V."/>
            <person name="Ament-Velasquez S.L."/>
            <person name="Kruys A."/>
            <person name="Hutchinson M.I."/>
            <person name="Powell A.J."/>
            <person name="Barry K."/>
            <person name="Miller A.N."/>
            <person name="Grigoriev I.V."/>
            <person name="Debuchy R."/>
            <person name="Gladieux P."/>
            <person name="Thoren M.H."/>
            <person name="Johannesson H."/>
        </authorList>
    </citation>
    <scope>NUCLEOTIDE SEQUENCE</scope>
    <source>
        <strain evidence="6">PSN293</strain>
    </source>
</reference>
<evidence type="ECO:0000256" key="3">
    <source>
        <dbReference type="SAM" id="MobiDB-lite"/>
    </source>
</evidence>
<dbReference type="GO" id="GO:0005829">
    <property type="term" value="C:cytosol"/>
    <property type="evidence" value="ECO:0007669"/>
    <property type="project" value="TreeGrafter"/>
</dbReference>
<dbReference type="CDD" id="cd00780">
    <property type="entry name" value="NTF2"/>
    <property type="match status" value="1"/>
</dbReference>
<dbReference type="AlphaFoldDB" id="A0AAN7BBR5"/>
<dbReference type="PANTHER" id="PTHR10693">
    <property type="entry name" value="RAS GTPASE-ACTIVATING PROTEIN-BINDING PROTEIN"/>
    <property type="match status" value="1"/>
</dbReference>
<dbReference type="SUPFAM" id="SSF54928">
    <property type="entry name" value="RNA-binding domain, RBD"/>
    <property type="match status" value="1"/>
</dbReference>
<evidence type="ECO:0000256" key="1">
    <source>
        <dbReference type="ARBA" id="ARBA00022884"/>
    </source>
</evidence>
<dbReference type="Proteomes" id="UP001301769">
    <property type="component" value="Unassembled WGS sequence"/>
</dbReference>
<dbReference type="GO" id="GO:1990904">
    <property type="term" value="C:ribonucleoprotein complex"/>
    <property type="evidence" value="ECO:0007669"/>
    <property type="project" value="TreeGrafter"/>
</dbReference>
<dbReference type="GO" id="GO:1990861">
    <property type="term" value="C:Ubp3-Bre5 deubiquitination complex"/>
    <property type="evidence" value="ECO:0007669"/>
    <property type="project" value="TreeGrafter"/>
</dbReference>
<dbReference type="SUPFAM" id="SSF54427">
    <property type="entry name" value="NTF2-like"/>
    <property type="match status" value="1"/>
</dbReference>
<feature type="compositionally biased region" description="Low complexity" evidence="3">
    <location>
        <begin position="324"/>
        <end position="358"/>
    </location>
</feature>
<feature type="region of interest" description="Disordered" evidence="3">
    <location>
        <begin position="166"/>
        <end position="208"/>
    </location>
</feature>
<feature type="region of interest" description="Disordered" evidence="3">
    <location>
        <begin position="463"/>
        <end position="521"/>
    </location>
</feature>
<dbReference type="InterPro" id="IPR039539">
    <property type="entry name" value="Ras_GTPase_bind_prot"/>
</dbReference>
<feature type="compositionally biased region" description="Polar residues" evidence="3">
    <location>
        <begin position="1"/>
        <end position="14"/>
    </location>
</feature>
<feature type="compositionally biased region" description="Low complexity" evidence="3">
    <location>
        <begin position="287"/>
        <end position="296"/>
    </location>
</feature>
<evidence type="ECO:0000256" key="2">
    <source>
        <dbReference type="PROSITE-ProRule" id="PRU00176"/>
    </source>
</evidence>
<feature type="compositionally biased region" description="Gly residues" evidence="3">
    <location>
        <begin position="479"/>
        <end position="521"/>
    </location>
</feature>
<feature type="region of interest" description="Disordered" evidence="3">
    <location>
        <begin position="220"/>
        <end position="302"/>
    </location>
</feature>
<proteinExistence type="predicted"/>
<name>A0AAN7BBR5_9PEZI</name>
<dbReference type="Gene3D" id="3.10.450.50">
    <property type="match status" value="1"/>
</dbReference>
<dbReference type="Pfam" id="PF02136">
    <property type="entry name" value="NTF2"/>
    <property type="match status" value="1"/>
</dbReference>
<evidence type="ECO:0000259" key="5">
    <source>
        <dbReference type="PROSITE" id="PS50177"/>
    </source>
</evidence>
<dbReference type="SMART" id="SM00360">
    <property type="entry name" value="RRM"/>
    <property type="match status" value="1"/>
</dbReference>
<protein>
    <submittedName>
        <fullName evidence="6">Ntf2 and rrm domain-containing protein</fullName>
    </submittedName>
</protein>
<dbReference type="Gene3D" id="3.30.70.330">
    <property type="match status" value="1"/>
</dbReference>
<dbReference type="GO" id="GO:0003729">
    <property type="term" value="F:mRNA binding"/>
    <property type="evidence" value="ECO:0007669"/>
    <property type="project" value="TreeGrafter"/>
</dbReference>
<dbReference type="InterPro" id="IPR000504">
    <property type="entry name" value="RRM_dom"/>
</dbReference>
<accession>A0AAN7BBR5</accession>
<feature type="compositionally biased region" description="Low complexity" evidence="3">
    <location>
        <begin position="15"/>
        <end position="31"/>
    </location>
</feature>
<organism evidence="6 7">
    <name type="scientific">Rhypophila decipiens</name>
    <dbReference type="NCBI Taxonomy" id="261697"/>
    <lineage>
        <taxon>Eukaryota</taxon>
        <taxon>Fungi</taxon>
        <taxon>Dikarya</taxon>
        <taxon>Ascomycota</taxon>
        <taxon>Pezizomycotina</taxon>
        <taxon>Sordariomycetes</taxon>
        <taxon>Sordariomycetidae</taxon>
        <taxon>Sordariales</taxon>
        <taxon>Naviculisporaceae</taxon>
        <taxon>Rhypophila</taxon>
    </lineage>
</organism>
<dbReference type="PANTHER" id="PTHR10693:SF20">
    <property type="entry name" value="AT27578P"/>
    <property type="match status" value="1"/>
</dbReference>
<feature type="region of interest" description="Disordered" evidence="3">
    <location>
        <begin position="1"/>
        <end position="38"/>
    </location>
</feature>
<sequence length="521" mass="55155">MATNGNINHGEQQYTSTSGAPPAPTTSSSKEPPQKETLPKDEVGWYFVEQYYTTLSKNPDKLHLFYGKTSQFVYGMEAEVATVSVGRHDIQDRIKGLPFQDCKVRISNVDSQGSNDCIVIQVIGETSNNNADARKFVQTFVLAQQPSGYFVLNDIFRYINDDDDVVDQQQSATESSEPAAAPVEAEAEATEAQEEPKELEPKELEPPALDTAAIDKKLEEAEAPPEETPTPSAAGEAVSGTATESTEEENASEPVPAPEKAAEEVAEEVAEEEVKQPEDPKAPTPTPAATVASVAPPAAPAPVKNLNWAQTAAKAAAAAIPKLPTAPVSTQPRPAVVPARQPAQAAPVPKSAPSPAASRDQGNEWQTAETKRQNRPVSQVTTPSEKDGNTSAYVKFVTDKVVDEDLKRTLSAFGDMTYCDINRQKNCAFIEFETVAGFNAAVAANPHTVNGETIVVEQRRPKSTAFGGGNFNPARAGGANRGRGGFEPGRGGNQGGRGSFSGQSGRGRGGVQRGRGPSGAA</sequence>
<gene>
    <name evidence="6" type="ORF">QBC37DRAFT_17765</name>
</gene>
<dbReference type="InterPro" id="IPR035979">
    <property type="entry name" value="RBD_domain_sf"/>
</dbReference>
<feature type="compositionally biased region" description="Low complexity" evidence="3">
    <location>
        <begin position="229"/>
        <end position="244"/>
    </location>
</feature>
<dbReference type="GO" id="GO:0034517">
    <property type="term" value="P:ribophagy"/>
    <property type="evidence" value="ECO:0007669"/>
    <property type="project" value="TreeGrafter"/>
</dbReference>
<feature type="compositionally biased region" description="Basic and acidic residues" evidence="3">
    <location>
        <begin position="194"/>
        <end position="205"/>
    </location>
</feature>
<feature type="domain" description="RRM" evidence="4">
    <location>
        <begin position="390"/>
        <end position="461"/>
    </location>
</feature>
<keyword evidence="7" id="KW-1185">Reference proteome</keyword>
<keyword evidence="1 2" id="KW-0694">RNA-binding</keyword>
<dbReference type="InterPro" id="IPR032710">
    <property type="entry name" value="NTF2-like_dom_sf"/>
</dbReference>
<feature type="compositionally biased region" description="Low complexity" evidence="3">
    <location>
        <begin position="167"/>
        <end position="184"/>
    </location>
</feature>
<dbReference type="Pfam" id="PF00076">
    <property type="entry name" value="RRM_1"/>
    <property type="match status" value="1"/>
</dbReference>